<name>A0A9E7SCV8_9EURY</name>
<keyword evidence="1" id="KW-1133">Transmembrane helix</keyword>
<gene>
    <name evidence="2" type="ORF">K1720_08365</name>
</gene>
<accession>A0A9E7SCV8</accession>
<organism evidence="2 3">
    <name type="scientific">Thermococcus argininiproducens</name>
    <dbReference type="NCBI Taxonomy" id="2866384"/>
    <lineage>
        <taxon>Archaea</taxon>
        <taxon>Methanobacteriati</taxon>
        <taxon>Methanobacteriota</taxon>
        <taxon>Thermococci</taxon>
        <taxon>Thermococcales</taxon>
        <taxon>Thermococcaceae</taxon>
        <taxon>Thermococcus</taxon>
    </lineage>
</organism>
<feature type="transmembrane region" description="Helical" evidence="1">
    <location>
        <begin position="101"/>
        <end position="124"/>
    </location>
</feature>
<dbReference type="EMBL" id="CP080572">
    <property type="protein sequence ID" value="USG99517.1"/>
    <property type="molecule type" value="Genomic_DNA"/>
</dbReference>
<reference evidence="2 3" key="1">
    <citation type="submission" date="2021-08" db="EMBL/GenBank/DDBJ databases">
        <title>Thermococcus onnuriiensis IOH2.</title>
        <authorList>
            <person name="Park Y.-J."/>
        </authorList>
    </citation>
    <scope>NUCLEOTIDE SEQUENCE [LARGE SCALE GENOMIC DNA]</scope>
    <source>
        <strain evidence="2 3">IOH2</strain>
    </source>
</reference>
<feature type="transmembrane region" description="Helical" evidence="1">
    <location>
        <begin position="70"/>
        <end position="89"/>
    </location>
</feature>
<keyword evidence="1" id="KW-0472">Membrane</keyword>
<feature type="transmembrane region" description="Helical" evidence="1">
    <location>
        <begin position="40"/>
        <end position="58"/>
    </location>
</feature>
<dbReference type="AlphaFoldDB" id="A0A9E7SCV8"/>
<evidence type="ECO:0000256" key="1">
    <source>
        <dbReference type="SAM" id="Phobius"/>
    </source>
</evidence>
<evidence type="ECO:0000313" key="2">
    <source>
        <dbReference type="EMBL" id="USG99517.1"/>
    </source>
</evidence>
<dbReference type="RefSeq" id="WP_251948446.1">
    <property type="nucleotide sequence ID" value="NZ_CP080572.1"/>
</dbReference>
<dbReference type="KEGG" id="thei:K1720_08365"/>
<evidence type="ECO:0000313" key="3">
    <source>
        <dbReference type="Proteomes" id="UP001056425"/>
    </source>
</evidence>
<proteinExistence type="predicted"/>
<dbReference type="GeneID" id="72778355"/>
<protein>
    <submittedName>
        <fullName evidence="2">Uncharacterized protein</fullName>
    </submittedName>
</protein>
<dbReference type="Proteomes" id="UP001056425">
    <property type="component" value="Chromosome"/>
</dbReference>
<sequence>MKENIRVFLFLLSATPLWALIAFGIERLESIYGKISPEILFFIYPTLIVALITALFLWKLRVSLPEFSIMVGFVPLIVAVTFSILSTITDLRSNSYHSDDLAFFIFFLFYLFPVASFLLGMVIYHGIRHIIGERS</sequence>
<keyword evidence="1" id="KW-0812">Transmembrane</keyword>
<keyword evidence="3" id="KW-1185">Reference proteome</keyword>